<dbReference type="STRING" id="1891671.SAMN06295885_2052"/>
<organism evidence="1 2">
    <name type="scientific">Rathayibacter oskolensis</name>
    <dbReference type="NCBI Taxonomy" id="1891671"/>
    <lineage>
        <taxon>Bacteria</taxon>
        <taxon>Bacillati</taxon>
        <taxon>Actinomycetota</taxon>
        <taxon>Actinomycetes</taxon>
        <taxon>Micrococcales</taxon>
        <taxon>Microbacteriaceae</taxon>
        <taxon>Rathayibacter</taxon>
    </lineage>
</organism>
<dbReference type="EMBL" id="FXBM01000002">
    <property type="protein sequence ID" value="SMH42757.1"/>
    <property type="molecule type" value="Genomic_DNA"/>
</dbReference>
<keyword evidence="2" id="KW-1185">Reference proteome</keyword>
<evidence type="ECO:0000313" key="1">
    <source>
        <dbReference type="EMBL" id="SMH42757.1"/>
    </source>
</evidence>
<gene>
    <name evidence="1" type="ORF">SAMN06295885_2052</name>
</gene>
<protein>
    <submittedName>
        <fullName evidence="1">Uncharacterized conserved protein, DUF849 family</fullName>
    </submittedName>
</protein>
<dbReference type="PANTHER" id="PTHR37418:SF1">
    <property type="entry name" value="3-KETO-5-AMINOHEXANOATE CLEAVAGE PROTEIN"/>
    <property type="match status" value="1"/>
</dbReference>
<proteinExistence type="predicted"/>
<dbReference type="InterPro" id="IPR008567">
    <property type="entry name" value="BKACE"/>
</dbReference>
<dbReference type="Pfam" id="PF05853">
    <property type="entry name" value="BKACE"/>
    <property type="match status" value="1"/>
</dbReference>
<accession>A0A1X7NZD6</accession>
<reference evidence="2" key="1">
    <citation type="submission" date="2017-04" db="EMBL/GenBank/DDBJ databases">
        <authorList>
            <person name="Varghese N."/>
            <person name="Submissions S."/>
        </authorList>
    </citation>
    <scope>NUCLEOTIDE SEQUENCE [LARGE SCALE GENOMIC DNA]</scope>
    <source>
        <strain evidence="2">VKM Ac-2121</strain>
    </source>
</reference>
<dbReference type="InterPro" id="IPR013785">
    <property type="entry name" value="Aldolase_TIM"/>
</dbReference>
<evidence type="ECO:0000313" key="2">
    <source>
        <dbReference type="Proteomes" id="UP000193711"/>
    </source>
</evidence>
<dbReference type="Proteomes" id="UP000193711">
    <property type="component" value="Unassembled WGS sequence"/>
</dbReference>
<dbReference type="PANTHER" id="PTHR37418">
    <property type="entry name" value="3-KETO-5-AMINOHEXANOATE CLEAVAGE ENZYME-RELATED"/>
    <property type="match status" value="1"/>
</dbReference>
<sequence>MQAALNGDRVHPAVPHTPDEIAADTVAAVAAGAHSVHIHVFDDDGRQTLASEHVARVLRAVRAESQVPISLTTSADVEADPGSRFRAIEAWTELPDLVTANQGEAGIADLCELLANRGVGIEAGLLSLDDAHAFVASGAARRCVRVMVEPLDADPDAAIAHARAIEKVVAEAGIALEQVHHGDGIASWSVNQRAIPLGHGIRTGLEDTPVLPDGRLARDNAECVATAVAMLAR</sequence>
<dbReference type="RefSeq" id="WP_208856928.1">
    <property type="nucleotide sequence ID" value="NZ_FXBM01000002.1"/>
</dbReference>
<name>A0A1X7NZD6_9MICO</name>
<dbReference type="GO" id="GO:0043720">
    <property type="term" value="F:3-keto-5-aminohexanoate cleavage activity"/>
    <property type="evidence" value="ECO:0007669"/>
    <property type="project" value="InterPro"/>
</dbReference>
<dbReference type="AlphaFoldDB" id="A0A1X7NZD6"/>
<dbReference type="Gene3D" id="3.20.20.70">
    <property type="entry name" value="Aldolase class I"/>
    <property type="match status" value="1"/>
</dbReference>